<dbReference type="GO" id="GO:1990904">
    <property type="term" value="C:ribonucleoprotein complex"/>
    <property type="evidence" value="ECO:0007669"/>
    <property type="project" value="UniProtKB-KW"/>
</dbReference>
<evidence type="ECO:0000256" key="4">
    <source>
        <dbReference type="ARBA" id="ARBA00035202"/>
    </source>
</evidence>
<name>A0A1F8EBP8_9BACT</name>
<dbReference type="NCBIfam" id="NF000955">
    <property type="entry name" value="PRK00099.1-1"/>
    <property type="match status" value="1"/>
</dbReference>
<evidence type="ECO:0000256" key="5">
    <source>
        <dbReference type="ARBA" id="ARBA00035502"/>
    </source>
</evidence>
<dbReference type="InterPro" id="IPR001790">
    <property type="entry name" value="Ribosomal_uL10"/>
</dbReference>
<organism evidence="6 7">
    <name type="scientific">Candidatus Yanofskybacteria bacterium RIFCSPHIGHO2_01_FULL_41_21</name>
    <dbReference type="NCBI Taxonomy" id="1802660"/>
    <lineage>
        <taxon>Bacteria</taxon>
        <taxon>Candidatus Yanofskyibacteriota</taxon>
    </lineage>
</organism>
<dbReference type="Proteomes" id="UP000178520">
    <property type="component" value="Unassembled WGS sequence"/>
</dbReference>
<keyword evidence="3" id="KW-0687">Ribonucleoprotein</keyword>
<evidence type="ECO:0000313" key="7">
    <source>
        <dbReference type="Proteomes" id="UP000178520"/>
    </source>
</evidence>
<gene>
    <name evidence="6" type="ORF">A2735_01260</name>
</gene>
<dbReference type="Gene3D" id="6.10.250.290">
    <property type="match status" value="1"/>
</dbReference>
<dbReference type="STRING" id="1802660.A2735_01260"/>
<accession>A0A1F8EBP8</accession>
<evidence type="ECO:0000256" key="1">
    <source>
        <dbReference type="ARBA" id="ARBA00008889"/>
    </source>
</evidence>
<dbReference type="SUPFAM" id="SSF160369">
    <property type="entry name" value="Ribosomal protein L10-like"/>
    <property type="match status" value="1"/>
</dbReference>
<evidence type="ECO:0000313" key="6">
    <source>
        <dbReference type="EMBL" id="OGM97769.1"/>
    </source>
</evidence>
<dbReference type="EMBL" id="MGJA01000008">
    <property type="protein sequence ID" value="OGM97769.1"/>
    <property type="molecule type" value="Genomic_DNA"/>
</dbReference>
<proteinExistence type="inferred from homology"/>
<dbReference type="CDD" id="cd05797">
    <property type="entry name" value="Ribosomal_L10"/>
    <property type="match status" value="1"/>
</dbReference>
<reference evidence="6 7" key="1">
    <citation type="journal article" date="2016" name="Nat. Commun.">
        <title>Thousands of microbial genomes shed light on interconnected biogeochemical processes in an aquifer system.</title>
        <authorList>
            <person name="Anantharaman K."/>
            <person name="Brown C.T."/>
            <person name="Hug L.A."/>
            <person name="Sharon I."/>
            <person name="Castelle C.J."/>
            <person name="Probst A.J."/>
            <person name="Thomas B.C."/>
            <person name="Singh A."/>
            <person name="Wilkins M.J."/>
            <person name="Karaoz U."/>
            <person name="Brodie E.L."/>
            <person name="Williams K.H."/>
            <person name="Hubbard S.S."/>
            <person name="Banfield J.F."/>
        </authorList>
    </citation>
    <scope>NUCLEOTIDE SEQUENCE [LARGE SCALE GENOMIC DNA]</scope>
</reference>
<dbReference type="AlphaFoldDB" id="A0A1F8EBP8"/>
<sequence length="179" mass="19912">MKSRTQKKEELKSLQSKLPNSQITVFTSFARTGEKGLSVAQMTQLKRLLREIKSEYVVTKKTLVEMATKDMSGDAVVDVYSMVGSLGLVVGPVKDKNGVNSEESYGIAKKVYDFAKKNPALQFFGAFVDGMFISKEQFLEMAKMPSREVLIGRLLGMMRYPLSGLAIVLNQVSKQKETV</sequence>
<keyword evidence="2 6" id="KW-0689">Ribosomal protein</keyword>
<dbReference type="Gene3D" id="3.30.70.1730">
    <property type="match status" value="1"/>
</dbReference>
<comment type="similarity">
    <text evidence="1">Belongs to the universal ribosomal protein uL10 family.</text>
</comment>
<dbReference type="InterPro" id="IPR043141">
    <property type="entry name" value="Ribosomal_uL10-like_sf"/>
</dbReference>
<dbReference type="InterPro" id="IPR047865">
    <property type="entry name" value="Ribosomal_uL10_bac_type"/>
</dbReference>
<evidence type="ECO:0000256" key="2">
    <source>
        <dbReference type="ARBA" id="ARBA00022980"/>
    </source>
</evidence>
<evidence type="ECO:0000256" key="3">
    <source>
        <dbReference type="ARBA" id="ARBA00023274"/>
    </source>
</evidence>
<dbReference type="GO" id="GO:0005840">
    <property type="term" value="C:ribosome"/>
    <property type="evidence" value="ECO:0007669"/>
    <property type="project" value="UniProtKB-KW"/>
</dbReference>
<dbReference type="Pfam" id="PF00466">
    <property type="entry name" value="Ribosomal_L10"/>
    <property type="match status" value="1"/>
</dbReference>
<dbReference type="PANTHER" id="PTHR11560">
    <property type="entry name" value="39S RIBOSOMAL PROTEIN L10, MITOCHONDRIAL"/>
    <property type="match status" value="1"/>
</dbReference>
<comment type="caution">
    <text evidence="6">The sequence shown here is derived from an EMBL/GenBank/DDBJ whole genome shotgun (WGS) entry which is preliminary data.</text>
</comment>
<protein>
    <recommendedName>
        <fullName evidence="4">Large ribosomal subunit protein uL10</fullName>
    </recommendedName>
    <alternativeName>
        <fullName evidence="5">50S ribosomal protein L10</fullName>
    </alternativeName>
</protein>